<dbReference type="SUPFAM" id="SSF48065">
    <property type="entry name" value="DBL homology domain (DH-domain)"/>
    <property type="match status" value="1"/>
</dbReference>
<dbReference type="Pfam" id="PF21242">
    <property type="entry name" value="ECT2_PH"/>
    <property type="match status" value="1"/>
</dbReference>
<dbReference type="InterPro" id="IPR001331">
    <property type="entry name" value="GDS_CDC24_CS"/>
</dbReference>
<dbReference type="STRING" id="121845.A0A1S3DDW4"/>
<dbReference type="GO" id="GO:0007399">
    <property type="term" value="P:nervous system development"/>
    <property type="evidence" value="ECO:0007669"/>
    <property type="project" value="TreeGrafter"/>
</dbReference>
<evidence type="ECO:0000313" key="5">
    <source>
        <dbReference type="RefSeq" id="XP_008479893.2"/>
    </source>
</evidence>
<feature type="region of interest" description="Disordered" evidence="1">
    <location>
        <begin position="355"/>
        <end position="377"/>
    </location>
</feature>
<evidence type="ECO:0000259" key="3">
    <source>
        <dbReference type="PROSITE" id="PS50172"/>
    </source>
</evidence>
<dbReference type="InterPro" id="IPR036420">
    <property type="entry name" value="BRCT_dom_sf"/>
</dbReference>
<dbReference type="PROSITE" id="PS50010">
    <property type="entry name" value="DH_2"/>
    <property type="match status" value="1"/>
</dbReference>
<dbReference type="InterPro" id="IPR049395">
    <property type="entry name" value="ECT2_PH"/>
</dbReference>
<dbReference type="Gene3D" id="2.30.29.30">
    <property type="entry name" value="Pleckstrin-homology domain (PH domain)/Phosphotyrosine-binding domain (PTB)"/>
    <property type="match status" value="1"/>
</dbReference>
<dbReference type="Gene3D" id="1.20.900.10">
    <property type="entry name" value="Dbl homology (DH) domain"/>
    <property type="match status" value="1"/>
</dbReference>
<dbReference type="InterPro" id="IPR026817">
    <property type="entry name" value="Ect2"/>
</dbReference>
<name>A0A1S3DDW4_DIACI</name>
<dbReference type="PANTHER" id="PTHR16777">
    <property type="entry name" value="PROTEIN ECT2"/>
    <property type="match status" value="1"/>
</dbReference>
<proteinExistence type="predicted"/>
<evidence type="ECO:0000256" key="1">
    <source>
        <dbReference type="SAM" id="MobiDB-lite"/>
    </source>
</evidence>
<dbReference type="GO" id="GO:0005096">
    <property type="term" value="F:GTPase activator activity"/>
    <property type="evidence" value="ECO:0007669"/>
    <property type="project" value="InterPro"/>
</dbReference>
<evidence type="ECO:0000313" key="4">
    <source>
        <dbReference type="Proteomes" id="UP000079169"/>
    </source>
</evidence>
<dbReference type="Gene3D" id="3.40.50.10190">
    <property type="entry name" value="BRCT domain"/>
    <property type="match status" value="3"/>
</dbReference>
<dbReference type="SUPFAM" id="SSF52113">
    <property type="entry name" value="BRCT domain"/>
    <property type="match status" value="2"/>
</dbReference>
<keyword evidence="4" id="KW-1185">Reference proteome</keyword>
<dbReference type="PROSITE" id="PS50172">
    <property type="entry name" value="BRCT"/>
    <property type="match status" value="2"/>
</dbReference>
<dbReference type="GO" id="GO:2000431">
    <property type="term" value="P:regulation of cytokinesis, actomyosin contractile ring assembly"/>
    <property type="evidence" value="ECO:0007669"/>
    <property type="project" value="InterPro"/>
</dbReference>
<dbReference type="GO" id="GO:0035556">
    <property type="term" value="P:intracellular signal transduction"/>
    <property type="evidence" value="ECO:0007669"/>
    <property type="project" value="InterPro"/>
</dbReference>
<dbReference type="PANTHER" id="PTHR16777:SF2">
    <property type="entry name" value="PROTEIN ECT2"/>
    <property type="match status" value="1"/>
</dbReference>
<dbReference type="GO" id="GO:0005938">
    <property type="term" value="C:cell cortex"/>
    <property type="evidence" value="ECO:0007669"/>
    <property type="project" value="TreeGrafter"/>
</dbReference>
<organism evidence="4 5">
    <name type="scientific">Diaphorina citri</name>
    <name type="common">Asian citrus psyllid</name>
    <dbReference type="NCBI Taxonomy" id="121845"/>
    <lineage>
        <taxon>Eukaryota</taxon>
        <taxon>Metazoa</taxon>
        <taxon>Ecdysozoa</taxon>
        <taxon>Arthropoda</taxon>
        <taxon>Hexapoda</taxon>
        <taxon>Insecta</taxon>
        <taxon>Pterygota</taxon>
        <taxon>Neoptera</taxon>
        <taxon>Paraneoptera</taxon>
        <taxon>Hemiptera</taxon>
        <taxon>Sternorrhyncha</taxon>
        <taxon>Psylloidea</taxon>
        <taxon>Psyllidae</taxon>
        <taxon>Diaphorininae</taxon>
        <taxon>Diaphorina</taxon>
    </lineage>
</organism>
<feature type="domain" description="DH" evidence="2">
    <location>
        <begin position="410"/>
        <end position="604"/>
    </location>
</feature>
<dbReference type="InterPro" id="IPR011993">
    <property type="entry name" value="PH-like_dom_sf"/>
</dbReference>
<reference evidence="5" key="1">
    <citation type="submission" date="2025-08" db="UniProtKB">
        <authorList>
            <consortium name="RefSeq"/>
        </authorList>
    </citation>
    <scope>IDENTIFICATION</scope>
</reference>
<dbReference type="GeneID" id="103516681"/>
<dbReference type="GO" id="GO:0005085">
    <property type="term" value="F:guanyl-nucleotide exchange factor activity"/>
    <property type="evidence" value="ECO:0007669"/>
    <property type="project" value="InterPro"/>
</dbReference>
<protein>
    <submittedName>
        <fullName evidence="5">Protein ECT2-like isoform X1</fullName>
    </submittedName>
</protein>
<dbReference type="InterPro" id="IPR035899">
    <property type="entry name" value="DBL_dom_sf"/>
</dbReference>
<dbReference type="AlphaFoldDB" id="A0A1S3DDW4"/>
<dbReference type="InterPro" id="IPR001357">
    <property type="entry name" value="BRCT_dom"/>
</dbReference>
<feature type="domain" description="BRCT" evidence="3">
    <location>
        <begin position="247"/>
        <end position="336"/>
    </location>
</feature>
<dbReference type="SMART" id="SM00325">
    <property type="entry name" value="RhoGEF"/>
    <property type="match status" value="1"/>
</dbReference>
<dbReference type="GO" id="GO:0000281">
    <property type="term" value="P:mitotic cytokinesis"/>
    <property type="evidence" value="ECO:0007669"/>
    <property type="project" value="TreeGrafter"/>
</dbReference>
<dbReference type="GO" id="GO:0005634">
    <property type="term" value="C:nucleus"/>
    <property type="evidence" value="ECO:0007669"/>
    <property type="project" value="InterPro"/>
</dbReference>
<sequence length="841" mass="96408">MATSYSCKWKWQIPKQNKRCSMSSPGGTTAIQSEPMEVDCSIMQPSEETEEKDTEPGMPCQICVCSNVDQTETFKKALASFNVPVVLVEDPDYFVHAKFDGPIIIVTSEFTNNFLRFHKPPQSRILGPTALIEMSIKVENLSIPLRTRIRPLFCHSMQNIVICITGFRNKQETMKLIDITKHMGGKLRKEMNYQVTHLIANCVSGEKYKYAMGFRVPVLTKEFVLSAWEKRYDVNFKADEPSFMNQYKLKLFQGAKVNFFGFSEEDEEQLQELLLSNGGKPSLSSDEPLTTHVVVDDSKVTCMPNVPCTSTYVVKARWFWMSIQNSECADESKYLFGKNFRTPDRAAKRKRLMEVVEEPHSSPRKSRKKRTSDIDGTPRYSCGSLLDYTTSPDNFLATDESDVMIKGNSPRHQVFKELCQTESNYVNVLRVLIEHFKNPLEEKLNTNECILNQAEMKIIFGDLCPIFDTHKDLLKDLKYLEQNYSDSVSIGEVFVKHCTAFKKVYPPFINFFQDSNSLLKEKEKNSRFLAFLKLCYMNLRDLGLPEIDKQTLPDLLIRPVQRLGSISLLLNDILKNTSKSSTDHQKLSEALDGIRTVMTFLNENKQRQDNQRSLFDIYQDIENCPPQLINSHRSFVLKCDVIELSNMLSHRGDCITLFLFTDVVEVCKKRSKYVNVLKSPNTSKMSLSTYKTQAKHPIDKTYKHIKLLSMTSIKKVYNVEDEAHDNDRQIFALRCRGSDEVIETTYSFNIIDDTLDKMSFLRELCRQASAVYCINFDKFLEDISLANASSFNIETHESSNSTLGRAIKFASKQVGRTLSLNRTPSTLRKVMSSMKVRVADT</sequence>
<evidence type="ECO:0000259" key="2">
    <source>
        <dbReference type="PROSITE" id="PS50010"/>
    </source>
</evidence>
<dbReference type="InterPro" id="IPR000219">
    <property type="entry name" value="DH_dom"/>
</dbReference>
<dbReference type="PROSITE" id="PS00741">
    <property type="entry name" value="DH_1"/>
    <property type="match status" value="1"/>
</dbReference>
<feature type="domain" description="BRCT" evidence="3">
    <location>
        <begin position="157"/>
        <end position="231"/>
    </location>
</feature>
<dbReference type="SMART" id="SM00292">
    <property type="entry name" value="BRCT"/>
    <property type="match status" value="2"/>
</dbReference>
<dbReference type="PaxDb" id="121845-A0A1S3DDW4"/>
<gene>
    <name evidence="5" type="primary">LOC103516681</name>
</gene>
<accession>A0A1S3DDW4</accession>
<dbReference type="CDD" id="cd01229">
    <property type="entry name" value="PH_Ect2"/>
    <property type="match status" value="1"/>
</dbReference>
<dbReference type="Pfam" id="PF12738">
    <property type="entry name" value="PTCB-BRCT"/>
    <property type="match status" value="1"/>
</dbReference>
<dbReference type="CDD" id="cd00160">
    <property type="entry name" value="RhoGEF"/>
    <property type="match status" value="1"/>
</dbReference>
<dbReference type="Pfam" id="PF00621">
    <property type="entry name" value="RhoGEF"/>
    <property type="match status" value="1"/>
</dbReference>
<dbReference type="RefSeq" id="XP_008479893.2">
    <property type="nucleotide sequence ID" value="XM_008481671.3"/>
</dbReference>
<dbReference type="Proteomes" id="UP000079169">
    <property type="component" value="Unplaced"/>
</dbReference>